<evidence type="ECO:0000313" key="3">
    <source>
        <dbReference type="WBParaSite" id="PDA_v2.g17835.t1"/>
    </source>
</evidence>
<reference evidence="3" key="1">
    <citation type="submission" date="2022-11" db="UniProtKB">
        <authorList>
            <consortium name="WormBaseParasite"/>
        </authorList>
    </citation>
    <scope>IDENTIFICATION</scope>
</reference>
<keyword evidence="2" id="KW-1185">Reference proteome</keyword>
<keyword evidence="1" id="KW-0472">Membrane</keyword>
<evidence type="ECO:0000256" key="1">
    <source>
        <dbReference type="SAM" id="Phobius"/>
    </source>
</evidence>
<feature type="transmembrane region" description="Helical" evidence="1">
    <location>
        <begin position="46"/>
        <end position="72"/>
    </location>
</feature>
<organism evidence="2 3">
    <name type="scientific">Panagrolaimus davidi</name>
    <dbReference type="NCBI Taxonomy" id="227884"/>
    <lineage>
        <taxon>Eukaryota</taxon>
        <taxon>Metazoa</taxon>
        <taxon>Ecdysozoa</taxon>
        <taxon>Nematoda</taxon>
        <taxon>Chromadorea</taxon>
        <taxon>Rhabditida</taxon>
        <taxon>Tylenchina</taxon>
        <taxon>Panagrolaimomorpha</taxon>
        <taxon>Panagrolaimoidea</taxon>
        <taxon>Panagrolaimidae</taxon>
        <taxon>Panagrolaimus</taxon>
    </lineage>
</organism>
<dbReference type="WBParaSite" id="PDA_v2.g17835.t1">
    <property type="protein sequence ID" value="PDA_v2.g17835.t1"/>
    <property type="gene ID" value="PDA_v2.g17835"/>
</dbReference>
<protein>
    <submittedName>
        <fullName evidence="3">Uncharacterized protein</fullName>
    </submittedName>
</protein>
<proteinExistence type="predicted"/>
<keyword evidence="1" id="KW-1133">Transmembrane helix</keyword>
<sequence length="75" mass="8522">MCYKQKFFLQSEKEKSLLIISLTTFTIQFLRTLIILGHLIVPNSELIATLTMTALPLIADIFVWSGSVALICTRY</sequence>
<evidence type="ECO:0000313" key="2">
    <source>
        <dbReference type="Proteomes" id="UP000887578"/>
    </source>
</evidence>
<name>A0A914PHN7_9BILA</name>
<dbReference type="Proteomes" id="UP000887578">
    <property type="component" value="Unplaced"/>
</dbReference>
<keyword evidence="1" id="KW-0812">Transmembrane</keyword>
<dbReference type="AlphaFoldDB" id="A0A914PHN7"/>
<accession>A0A914PHN7</accession>
<feature type="transmembrane region" description="Helical" evidence="1">
    <location>
        <begin position="16"/>
        <end position="40"/>
    </location>
</feature>